<dbReference type="EMBL" id="LHQR01000014">
    <property type="protein sequence ID" value="KXG53615.1"/>
    <property type="molecule type" value="Genomic_DNA"/>
</dbReference>
<dbReference type="Proteomes" id="UP000070168">
    <property type="component" value="Unassembled WGS sequence"/>
</dbReference>
<organism evidence="1 2">
    <name type="scientific">Penicillium patulum</name>
    <name type="common">Penicillium griseofulvum</name>
    <dbReference type="NCBI Taxonomy" id="5078"/>
    <lineage>
        <taxon>Eukaryota</taxon>
        <taxon>Fungi</taxon>
        <taxon>Dikarya</taxon>
        <taxon>Ascomycota</taxon>
        <taxon>Pezizomycotina</taxon>
        <taxon>Eurotiomycetes</taxon>
        <taxon>Eurotiomycetidae</taxon>
        <taxon>Eurotiales</taxon>
        <taxon>Aspergillaceae</taxon>
        <taxon>Penicillium</taxon>
    </lineage>
</organism>
<dbReference type="AlphaFoldDB" id="A0A135LXE8"/>
<gene>
    <name evidence="1" type="ORF">PGRI_006650</name>
</gene>
<proteinExistence type="predicted"/>
<name>A0A135LXE8_PENPA</name>
<comment type="caution">
    <text evidence="1">The sequence shown here is derived from an EMBL/GenBank/DDBJ whole genome shotgun (WGS) entry which is preliminary data.</text>
</comment>
<dbReference type="GeneID" id="63703678"/>
<protein>
    <submittedName>
        <fullName evidence="1">Uncharacterized protein</fullName>
    </submittedName>
</protein>
<evidence type="ECO:0000313" key="1">
    <source>
        <dbReference type="EMBL" id="KXG53615.1"/>
    </source>
</evidence>
<accession>A0A135LXE8</accession>
<evidence type="ECO:0000313" key="2">
    <source>
        <dbReference type="Proteomes" id="UP000070168"/>
    </source>
</evidence>
<dbReference type="RefSeq" id="XP_040652150.1">
    <property type="nucleotide sequence ID" value="XM_040788378.1"/>
</dbReference>
<keyword evidence="2" id="KW-1185">Reference proteome</keyword>
<reference evidence="1 2" key="1">
    <citation type="journal article" date="2016" name="BMC Genomics">
        <title>Genome sequencing and secondary metabolism of the postharvest pathogen Penicillium griseofulvum.</title>
        <authorList>
            <person name="Banani H."/>
            <person name="Marcet-Houben M."/>
            <person name="Ballester A.R."/>
            <person name="Abbruscato P."/>
            <person name="Gonzalez-Candelas L."/>
            <person name="Gabaldon T."/>
            <person name="Spadaro D."/>
        </authorList>
    </citation>
    <scope>NUCLEOTIDE SEQUENCE [LARGE SCALE GENOMIC DNA]</scope>
    <source>
        <strain evidence="1 2">PG3</strain>
    </source>
</reference>
<sequence>MDIAMAFEDFRIVHSGLNDVLDNSIGGFGIFFGQIDDDKEISATSYDSWVAGSLGNNRIVKNTRKIEMPWDQLAIEASEWRRLINHEELVAARHAAVSAFRTLRVLAVDTHLPADHIDHDTMSAYLAGFPFSWEV</sequence>